<sequence>MTLMVQISLARLVEAHAMGHAYQYGAFLETISNTQISADLMEWFLSLPPFCLRLRLHSLRPLLALKRSPRRSLERSRTRSSAAATQHSLFPPMMCLIRLSSLTTTLMRGQRRRMI</sequence>
<dbReference type="Proteomes" id="UP000297245">
    <property type="component" value="Unassembled WGS sequence"/>
</dbReference>
<name>A0A4V4HBU7_DENBC</name>
<keyword evidence="2" id="KW-1185">Reference proteome</keyword>
<dbReference type="AlphaFoldDB" id="A0A4V4HBU7"/>
<dbReference type="EMBL" id="ML179870">
    <property type="protein sequence ID" value="THU80785.1"/>
    <property type="molecule type" value="Genomic_DNA"/>
</dbReference>
<organism evidence="1 2">
    <name type="scientific">Dendrothele bispora (strain CBS 962.96)</name>
    <dbReference type="NCBI Taxonomy" id="1314807"/>
    <lineage>
        <taxon>Eukaryota</taxon>
        <taxon>Fungi</taxon>
        <taxon>Dikarya</taxon>
        <taxon>Basidiomycota</taxon>
        <taxon>Agaricomycotina</taxon>
        <taxon>Agaricomycetes</taxon>
        <taxon>Agaricomycetidae</taxon>
        <taxon>Agaricales</taxon>
        <taxon>Agaricales incertae sedis</taxon>
        <taxon>Dendrothele</taxon>
    </lineage>
</organism>
<proteinExistence type="predicted"/>
<reference evidence="1 2" key="1">
    <citation type="journal article" date="2019" name="Nat. Ecol. Evol.">
        <title>Megaphylogeny resolves global patterns of mushroom evolution.</title>
        <authorList>
            <person name="Varga T."/>
            <person name="Krizsan K."/>
            <person name="Foldi C."/>
            <person name="Dima B."/>
            <person name="Sanchez-Garcia M."/>
            <person name="Sanchez-Ramirez S."/>
            <person name="Szollosi G.J."/>
            <person name="Szarkandi J.G."/>
            <person name="Papp V."/>
            <person name="Albert L."/>
            <person name="Andreopoulos W."/>
            <person name="Angelini C."/>
            <person name="Antonin V."/>
            <person name="Barry K.W."/>
            <person name="Bougher N.L."/>
            <person name="Buchanan P."/>
            <person name="Buyck B."/>
            <person name="Bense V."/>
            <person name="Catcheside P."/>
            <person name="Chovatia M."/>
            <person name="Cooper J."/>
            <person name="Damon W."/>
            <person name="Desjardin D."/>
            <person name="Finy P."/>
            <person name="Geml J."/>
            <person name="Haridas S."/>
            <person name="Hughes K."/>
            <person name="Justo A."/>
            <person name="Karasinski D."/>
            <person name="Kautmanova I."/>
            <person name="Kiss B."/>
            <person name="Kocsube S."/>
            <person name="Kotiranta H."/>
            <person name="LaButti K.M."/>
            <person name="Lechner B.E."/>
            <person name="Liimatainen K."/>
            <person name="Lipzen A."/>
            <person name="Lukacs Z."/>
            <person name="Mihaltcheva S."/>
            <person name="Morgado L.N."/>
            <person name="Niskanen T."/>
            <person name="Noordeloos M.E."/>
            <person name="Ohm R.A."/>
            <person name="Ortiz-Santana B."/>
            <person name="Ovrebo C."/>
            <person name="Racz N."/>
            <person name="Riley R."/>
            <person name="Savchenko A."/>
            <person name="Shiryaev A."/>
            <person name="Soop K."/>
            <person name="Spirin V."/>
            <person name="Szebenyi C."/>
            <person name="Tomsovsky M."/>
            <person name="Tulloss R.E."/>
            <person name="Uehling J."/>
            <person name="Grigoriev I.V."/>
            <person name="Vagvolgyi C."/>
            <person name="Papp T."/>
            <person name="Martin F.M."/>
            <person name="Miettinen O."/>
            <person name="Hibbett D.S."/>
            <person name="Nagy L.G."/>
        </authorList>
    </citation>
    <scope>NUCLEOTIDE SEQUENCE [LARGE SCALE GENOMIC DNA]</scope>
    <source>
        <strain evidence="1 2">CBS 962.96</strain>
    </source>
</reference>
<protein>
    <submittedName>
        <fullName evidence="1">Uncharacterized protein</fullName>
    </submittedName>
</protein>
<gene>
    <name evidence="1" type="ORF">K435DRAFT_492456</name>
</gene>
<accession>A0A4V4HBU7</accession>
<evidence type="ECO:0000313" key="1">
    <source>
        <dbReference type="EMBL" id="THU80785.1"/>
    </source>
</evidence>
<evidence type="ECO:0000313" key="2">
    <source>
        <dbReference type="Proteomes" id="UP000297245"/>
    </source>
</evidence>